<protein>
    <submittedName>
        <fullName evidence="3">Tetratricopeptide repeat protein</fullName>
    </submittedName>
</protein>
<evidence type="ECO:0000256" key="1">
    <source>
        <dbReference type="PROSITE-ProRule" id="PRU00339"/>
    </source>
</evidence>
<evidence type="ECO:0000313" key="4">
    <source>
        <dbReference type="Proteomes" id="UP001059295"/>
    </source>
</evidence>
<name>A0ABY5V1S3_9BACT</name>
<reference evidence="3" key="1">
    <citation type="journal article" date="2022" name="Cell">
        <title>Design, construction, and in vivo augmentation of a complex gut microbiome.</title>
        <authorList>
            <person name="Cheng A.G."/>
            <person name="Ho P.Y."/>
            <person name="Aranda-Diaz A."/>
            <person name="Jain S."/>
            <person name="Yu F.B."/>
            <person name="Meng X."/>
            <person name="Wang M."/>
            <person name="Iakiviak M."/>
            <person name="Nagashima K."/>
            <person name="Zhao A."/>
            <person name="Murugkar P."/>
            <person name="Patil A."/>
            <person name="Atabakhsh K."/>
            <person name="Weakley A."/>
            <person name="Yan J."/>
            <person name="Brumbaugh A.R."/>
            <person name="Higginbottom S."/>
            <person name="Dimas A."/>
            <person name="Shiver A.L."/>
            <person name="Deutschbauer A."/>
            <person name="Neff N."/>
            <person name="Sonnenburg J.L."/>
            <person name="Huang K.C."/>
            <person name="Fischbach M.A."/>
        </authorList>
    </citation>
    <scope>NUCLEOTIDE SEQUENCE</scope>
    <source>
        <strain evidence="3">AP11</strain>
    </source>
</reference>
<dbReference type="Gene3D" id="1.25.40.10">
    <property type="entry name" value="Tetratricopeptide repeat domain"/>
    <property type="match status" value="2"/>
</dbReference>
<dbReference type="InterPro" id="IPR019734">
    <property type="entry name" value="TPR_rpt"/>
</dbReference>
<keyword evidence="4" id="KW-1185">Reference proteome</keyword>
<keyword evidence="1" id="KW-0802">TPR repeat</keyword>
<proteinExistence type="predicted"/>
<feature type="signal peptide" evidence="2">
    <location>
        <begin position="1"/>
        <end position="21"/>
    </location>
</feature>
<gene>
    <name evidence="3" type="ORF">NQ491_05185</name>
</gene>
<dbReference type="SUPFAM" id="SSF48452">
    <property type="entry name" value="TPR-like"/>
    <property type="match status" value="1"/>
</dbReference>
<dbReference type="PANTHER" id="PTHR12558">
    <property type="entry name" value="CELL DIVISION CYCLE 16,23,27"/>
    <property type="match status" value="1"/>
</dbReference>
<evidence type="ECO:0000256" key="2">
    <source>
        <dbReference type="SAM" id="SignalP"/>
    </source>
</evidence>
<dbReference type="Proteomes" id="UP001059295">
    <property type="component" value="Chromosome"/>
</dbReference>
<sequence length="435" mass="48915">MKRLLLSLTLALFAFSGSVNAQETRFNEEALMKKLAKLEADSKDAKKGAKAATWLELGKVYENAATGLTNGLYVGLDSMTTELVFPKPERGVETINGVTYSKWSYPDFDVYLENGVVSFWSVKKVVVEDALAKAAAAYNKAYELDNSTAEKVAEGLGKVVDGYKQDASNFFELRQFIPTAEAFAAAFDLQRHPTLNRMDTASCYYAGYIYTLGKKFDLGEKYLKEAIDNGYESEGDAYYYLFHSYYGQKKMDEAKQILLAGVTKYPKNSQILEMLISLYAETGEDPHDIIPYVQKGIENDPNNPELWSGLGRVYDKLGDNQKALEAFGKAVGLTPDDFNANFNYALMVVRSADNMTTEFNGKSFTSREERDAEMAKLNAEYAKALAPLEKAHSINPEEPITVELLKSLYFRLRDESPEMMDNFNKYNELFKSMQQ</sequence>
<organism evidence="3 4">
    <name type="scientific">Alistipes ihumii AP11</name>
    <dbReference type="NCBI Taxonomy" id="1211813"/>
    <lineage>
        <taxon>Bacteria</taxon>
        <taxon>Pseudomonadati</taxon>
        <taxon>Bacteroidota</taxon>
        <taxon>Bacteroidia</taxon>
        <taxon>Bacteroidales</taxon>
        <taxon>Rikenellaceae</taxon>
        <taxon>Alistipes</taxon>
    </lineage>
</organism>
<dbReference type="Pfam" id="PF13429">
    <property type="entry name" value="TPR_15"/>
    <property type="match status" value="1"/>
</dbReference>
<feature type="chain" id="PRO_5047036996" evidence="2">
    <location>
        <begin position="22"/>
        <end position="435"/>
    </location>
</feature>
<accession>A0ABY5V1S3</accession>
<dbReference type="SMART" id="SM00028">
    <property type="entry name" value="TPR"/>
    <property type="match status" value="4"/>
</dbReference>
<dbReference type="RefSeq" id="WP_026089750.1">
    <property type="nucleotide sequence ID" value="NZ_CAPH01000017.1"/>
</dbReference>
<dbReference type="EMBL" id="CP102294">
    <property type="protein sequence ID" value="UWN58167.1"/>
    <property type="molecule type" value="Genomic_DNA"/>
</dbReference>
<dbReference type="PANTHER" id="PTHR12558:SF13">
    <property type="entry name" value="CELL DIVISION CYCLE PROTEIN 27 HOMOLOG"/>
    <property type="match status" value="1"/>
</dbReference>
<dbReference type="InterPro" id="IPR011990">
    <property type="entry name" value="TPR-like_helical_dom_sf"/>
</dbReference>
<evidence type="ECO:0000313" key="3">
    <source>
        <dbReference type="EMBL" id="UWN58167.1"/>
    </source>
</evidence>
<dbReference type="PROSITE" id="PS50005">
    <property type="entry name" value="TPR"/>
    <property type="match status" value="1"/>
</dbReference>
<feature type="repeat" description="TPR" evidence="1">
    <location>
        <begin position="304"/>
        <end position="337"/>
    </location>
</feature>
<keyword evidence="2" id="KW-0732">Signal</keyword>
<dbReference type="GeneID" id="82891105"/>
<dbReference type="PROSITE" id="PS50293">
    <property type="entry name" value="TPR_REGION"/>
    <property type="match status" value="1"/>
</dbReference>